<accession>A0A834XQ94</accession>
<dbReference type="OrthoDB" id="8168818at2759"/>
<protein>
    <submittedName>
        <fullName evidence="2">Uncharacterized protein</fullName>
    </submittedName>
</protein>
<evidence type="ECO:0000313" key="2">
    <source>
        <dbReference type="EMBL" id="KAF7988936.1"/>
    </source>
</evidence>
<dbReference type="EMBL" id="JACMRX010000005">
    <property type="protein sequence ID" value="KAF7988936.1"/>
    <property type="molecule type" value="Genomic_DNA"/>
</dbReference>
<gene>
    <name evidence="2" type="ORF">HCN44_007246</name>
</gene>
<keyword evidence="3" id="KW-1185">Reference proteome</keyword>
<dbReference type="AlphaFoldDB" id="A0A834XQ94"/>
<sequence length="136" mass="16277">MSVLDDRDAYKKNIYWDKPIYEDYSTFYTVMIVCSMLGIFLIILNVICCWCSKHRDYWRDRHTGNRWIQSIWVTTPHKNPPLDLSEFESRIVETRYPGEYYPTSEAGDVESAYFDSRVGTPQPQEYMELHKRESEI</sequence>
<keyword evidence="1" id="KW-0472">Membrane</keyword>
<keyword evidence="1" id="KW-0812">Transmembrane</keyword>
<name>A0A834XQ94_APHGI</name>
<keyword evidence="1" id="KW-1133">Transmembrane helix</keyword>
<comment type="caution">
    <text evidence="2">The sequence shown here is derived from an EMBL/GenBank/DDBJ whole genome shotgun (WGS) entry which is preliminary data.</text>
</comment>
<evidence type="ECO:0000313" key="3">
    <source>
        <dbReference type="Proteomes" id="UP000639338"/>
    </source>
</evidence>
<dbReference type="Proteomes" id="UP000639338">
    <property type="component" value="Unassembled WGS sequence"/>
</dbReference>
<reference evidence="2 3" key="1">
    <citation type="submission" date="2020-08" db="EMBL/GenBank/DDBJ databases">
        <title>Aphidius gifuensis genome sequencing and assembly.</title>
        <authorList>
            <person name="Du Z."/>
        </authorList>
    </citation>
    <scope>NUCLEOTIDE SEQUENCE [LARGE SCALE GENOMIC DNA]</scope>
    <source>
        <strain evidence="2">YNYX2018</strain>
        <tissue evidence="2">Adults</tissue>
    </source>
</reference>
<proteinExistence type="predicted"/>
<evidence type="ECO:0000256" key="1">
    <source>
        <dbReference type="SAM" id="Phobius"/>
    </source>
</evidence>
<organism evidence="2 3">
    <name type="scientific">Aphidius gifuensis</name>
    <name type="common">Parasitoid wasp</name>
    <dbReference type="NCBI Taxonomy" id="684658"/>
    <lineage>
        <taxon>Eukaryota</taxon>
        <taxon>Metazoa</taxon>
        <taxon>Ecdysozoa</taxon>
        <taxon>Arthropoda</taxon>
        <taxon>Hexapoda</taxon>
        <taxon>Insecta</taxon>
        <taxon>Pterygota</taxon>
        <taxon>Neoptera</taxon>
        <taxon>Endopterygota</taxon>
        <taxon>Hymenoptera</taxon>
        <taxon>Apocrita</taxon>
        <taxon>Ichneumonoidea</taxon>
        <taxon>Braconidae</taxon>
        <taxon>Aphidiinae</taxon>
        <taxon>Aphidius</taxon>
    </lineage>
</organism>
<feature type="transmembrane region" description="Helical" evidence="1">
    <location>
        <begin position="27"/>
        <end position="51"/>
    </location>
</feature>